<evidence type="ECO:0000313" key="3">
    <source>
        <dbReference type="EMBL" id="KAK4537912.1"/>
    </source>
</evidence>
<dbReference type="GO" id="GO:0072583">
    <property type="term" value="P:clathrin-dependent endocytosis"/>
    <property type="evidence" value="ECO:0007669"/>
    <property type="project" value="TreeGrafter"/>
</dbReference>
<gene>
    <name evidence="3" type="ORF">CDCA_CDCA15G3937</name>
</gene>
<evidence type="ECO:0000256" key="1">
    <source>
        <dbReference type="SAM" id="Coils"/>
    </source>
</evidence>
<feature type="compositionally biased region" description="Low complexity" evidence="2">
    <location>
        <begin position="340"/>
        <end position="356"/>
    </location>
</feature>
<dbReference type="PANTHER" id="PTHR23172">
    <property type="entry name" value="AUXILIN/CYCLIN G-ASSOCIATED KINASE-RELATED"/>
    <property type="match status" value="1"/>
</dbReference>
<dbReference type="Gene3D" id="1.10.287.110">
    <property type="entry name" value="DnaJ domain"/>
    <property type="match status" value="1"/>
</dbReference>
<comment type="caution">
    <text evidence="3">The sequence shown here is derived from an EMBL/GenBank/DDBJ whole genome shotgun (WGS) entry which is preliminary data.</text>
</comment>
<evidence type="ECO:0000256" key="2">
    <source>
        <dbReference type="SAM" id="MobiDB-lite"/>
    </source>
</evidence>
<protein>
    <recommendedName>
        <fullName evidence="5">J domain-containing protein</fullName>
    </recommendedName>
</protein>
<feature type="region of interest" description="Disordered" evidence="2">
    <location>
        <begin position="317"/>
        <end position="357"/>
    </location>
</feature>
<dbReference type="EMBL" id="JANCYW010000015">
    <property type="protein sequence ID" value="KAK4537912.1"/>
    <property type="molecule type" value="Genomic_DNA"/>
</dbReference>
<dbReference type="GO" id="GO:0072318">
    <property type="term" value="P:clathrin coat disassembly"/>
    <property type="evidence" value="ECO:0007669"/>
    <property type="project" value="TreeGrafter"/>
</dbReference>
<dbReference type="InterPro" id="IPR036869">
    <property type="entry name" value="J_dom_sf"/>
</dbReference>
<accession>A0AAV9J005</accession>
<dbReference type="GO" id="GO:0030276">
    <property type="term" value="F:clathrin binding"/>
    <property type="evidence" value="ECO:0007669"/>
    <property type="project" value="TreeGrafter"/>
</dbReference>
<dbReference type="AlphaFoldDB" id="A0AAV9J005"/>
<dbReference type="GO" id="GO:0031982">
    <property type="term" value="C:vesicle"/>
    <property type="evidence" value="ECO:0007669"/>
    <property type="project" value="TreeGrafter"/>
</dbReference>
<evidence type="ECO:0000313" key="4">
    <source>
        <dbReference type="Proteomes" id="UP001301350"/>
    </source>
</evidence>
<organism evidence="3 4">
    <name type="scientific">Cyanidium caldarium</name>
    <name type="common">Red alga</name>
    <dbReference type="NCBI Taxonomy" id="2771"/>
    <lineage>
        <taxon>Eukaryota</taxon>
        <taxon>Rhodophyta</taxon>
        <taxon>Bangiophyceae</taxon>
        <taxon>Cyanidiales</taxon>
        <taxon>Cyanidiaceae</taxon>
        <taxon>Cyanidium</taxon>
    </lineage>
</organism>
<dbReference type="PANTHER" id="PTHR23172:SF19">
    <property type="entry name" value="J DOMAIN-CONTAINING PROTEIN"/>
    <property type="match status" value="1"/>
</dbReference>
<evidence type="ECO:0008006" key="5">
    <source>
        <dbReference type="Google" id="ProtNLM"/>
    </source>
</evidence>
<keyword evidence="4" id="KW-1185">Reference proteome</keyword>
<reference evidence="3 4" key="1">
    <citation type="submission" date="2022-07" db="EMBL/GenBank/DDBJ databases">
        <title>Genome-wide signatures of adaptation to extreme environments.</title>
        <authorList>
            <person name="Cho C.H."/>
            <person name="Yoon H.S."/>
        </authorList>
    </citation>
    <scope>NUCLEOTIDE SEQUENCE [LARGE SCALE GENOMIC DNA]</scope>
    <source>
        <strain evidence="3 4">DBV 063 E5</strain>
    </source>
</reference>
<feature type="coiled-coil region" evidence="1">
    <location>
        <begin position="66"/>
        <end position="93"/>
    </location>
</feature>
<dbReference type="Proteomes" id="UP001301350">
    <property type="component" value="Unassembled WGS sequence"/>
</dbReference>
<name>A0AAV9J005_CYACA</name>
<dbReference type="SUPFAM" id="SSF46565">
    <property type="entry name" value="Chaperone J-domain"/>
    <property type="match status" value="1"/>
</dbReference>
<keyword evidence="1" id="KW-0175">Coiled coil</keyword>
<dbReference type="GO" id="GO:0005737">
    <property type="term" value="C:cytoplasm"/>
    <property type="evidence" value="ECO:0007669"/>
    <property type="project" value="TreeGrafter"/>
</dbReference>
<proteinExistence type="predicted"/>
<sequence length="466" mass="51189">MDHSSGLFHGWGERLRELGAEAKRTAQRTWGGAGGGSSVMARRESVPGARAFHFVDAALIQLNAVTNEARRAHRQMELQRAAAERAMRGLQDMAASWMALAGVDWGTAPGGDGAVNSVAGALLETVTQAERMLGDEVLRLAEKRLRLRVLRPMEEAMSQLRGVVRRADAVLEQAQRLELRQRQAEAQRLRQPYAPVEDVGVADLSSLPIAQRQAEVESCLRAHGPFGSEMLAELMEIQQQFYCSAAHVFKQAAAQRVREEHGRTMDEEEGARSARLIDTEAAPSAPSAPSAESLLRNLMVPEGNLVDLSGLLDRGEAREPRAPTSNGGASPILRPRPSCVPERSSSPPSMPVSSRECASDEAAYERVAERVRQWTRDGSRCGNIRSLLGTLHEVVGDDCGWQREGMHNLIGDASVQVAYRRAILLTHPDRAHRNAALNAEQQLLFEKVFDVLRAAHQEFMRQTTRA</sequence>